<keyword evidence="4" id="KW-0004">4Fe-4S</keyword>
<dbReference type="GO" id="GO:0030151">
    <property type="term" value="F:molybdenum ion binding"/>
    <property type="evidence" value="ECO:0007669"/>
    <property type="project" value="InterPro"/>
</dbReference>
<evidence type="ECO:0000313" key="12">
    <source>
        <dbReference type="EMBL" id="BBL80330.1"/>
    </source>
</evidence>
<keyword evidence="7" id="KW-0560">Oxidoreductase</keyword>
<dbReference type="InterPro" id="IPR009010">
    <property type="entry name" value="Asp_de-COase-like_dom_sf"/>
</dbReference>
<name>A0A510HJZ6_9ACTN</name>
<dbReference type="AlphaFoldDB" id="A0A510HJZ6"/>
<dbReference type="PANTHER" id="PTHR43105">
    <property type="entry name" value="RESPIRATORY NITRATE REDUCTASE"/>
    <property type="match status" value="1"/>
</dbReference>
<evidence type="ECO:0000256" key="5">
    <source>
        <dbReference type="ARBA" id="ARBA00022505"/>
    </source>
</evidence>
<dbReference type="GO" id="GO:0016020">
    <property type="term" value="C:membrane"/>
    <property type="evidence" value="ECO:0007669"/>
    <property type="project" value="TreeGrafter"/>
</dbReference>
<dbReference type="GO" id="GO:0051539">
    <property type="term" value="F:4 iron, 4 sulfur cluster binding"/>
    <property type="evidence" value="ECO:0007669"/>
    <property type="project" value="UniProtKB-KW"/>
</dbReference>
<reference evidence="12" key="1">
    <citation type="journal article" date="2019" name="Microbiol. Resour. Announc.">
        <title>Complete Genome Sequence of Rubrobacter xylanophilus Strain AA3-22, Isolated from Arima Onsen in Japan.</title>
        <authorList>
            <person name="Tomariguchi N."/>
            <person name="Miyazaki K."/>
        </authorList>
    </citation>
    <scope>NUCLEOTIDE SEQUENCE [LARGE SCALE GENOMIC DNA]</scope>
    <source>
        <strain evidence="12">AA3-22</strain>
    </source>
</reference>
<comment type="cofactor">
    <cofactor evidence="1">
        <name>Mo-bis(molybdopterin guanine dinucleotide)</name>
        <dbReference type="ChEBI" id="CHEBI:60539"/>
    </cofactor>
</comment>
<dbReference type="Gene3D" id="2.40.40.20">
    <property type="match status" value="1"/>
</dbReference>
<evidence type="ECO:0000256" key="1">
    <source>
        <dbReference type="ARBA" id="ARBA00001942"/>
    </source>
</evidence>
<comment type="similarity">
    <text evidence="3">Belongs to the prokaryotic molybdopterin-containing oxidoreductase family.</text>
</comment>
<evidence type="ECO:0000256" key="6">
    <source>
        <dbReference type="ARBA" id="ARBA00022723"/>
    </source>
</evidence>
<evidence type="ECO:0000256" key="9">
    <source>
        <dbReference type="ARBA" id="ARBA00023014"/>
    </source>
</evidence>
<dbReference type="PIRSF" id="PIRSF000144">
    <property type="entry name" value="CbbBc"/>
    <property type="match status" value="1"/>
</dbReference>
<dbReference type="GO" id="GO:0008863">
    <property type="term" value="F:formate dehydrogenase (NAD+) activity"/>
    <property type="evidence" value="ECO:0007669"/>
    <property type="project" value="InterPro"/>
</dbReference>
<gene>
    <name evidence="12" type="ORF">RxyAA322_21840</name>
</gene>
<evidence type="ECO:0000256" key="2">
    <source>
        <dbReference type="ARBA" id="ARBA00001966"/>
    </source>
</evidence>
<comment type="cofactor">
    <cofactor evidence="2">
        <name>[4Fe-4S] cluster</name>
        <dbReference type="ChEBI" id="CHEBI:49883"/>
    </cofactor>
</comment>
<keyword evidence="13" id="KW-1185">Reference proteome</keyword>
<dbReference type="Pfam" id="PF00384">
    <property type="entry name" value="Molybdopterin"/>
    <property type="match status" value="1"/>
</dbReference>
<proteinExistence type="inferred from homology"/>
<dbReference type="InterPro" id="IPR037951">
    <property type="entry name" value="MopB_CT_YdeP"/>
</dbReference>
<dbReference type="CDD" id="cd02787">
    <property type="entry name" value="MopB_CT_ydeP"/>
    <property type="match status" value="1"/>
</dbReference>
<keyword evidence="8" id="KW-0408">Iron</keyword>
<evidence type="ECO:0000259" key="10">
    <source>
        <dbReference type="Pfam" id="PF00384"/>
    </source>
</evidence>
<evidence type="ECO:0000259" key="11">
    <source>
        <dbReference type="Pfam" id="PF01568"/>
    </source>
</evidence>
<dbReference type="InterPro" id="IPR006657">
    <property type="entry name" value="MoPterin_dinucl-bd_dom"/>
</dbReference>
<evidence type="ECO:0000313" key="13">
    <source>
        <dbReference type="Proteomes" id="UP000318065"/>
    </source>
</evidence>
<dbReference type="Gene3D" id="3.40.228.10">
    <property type="entry name" value="Dimethylsulfoxide Reductase, domain 2"/>
    <property type="match status" value="1"/>
</dbReference>
<dbReference type="InterPro" id="IPR050123">
    <property type="entry name" value="Prok_molybdopt-oxidoreductase"/>
</dbReference>
<dbReference type="Proteomes" id="UP000318065">
    <property type="component" value="Chromosome"/>
</dbReference>
<dbReference type="InterPro" id="IPR010046">
    <property type="entry name" value="Mopterin_OxRdtse_a_bac"/>
</dbReference>
<evidence type="ECO:0000256" key="7">
    <source>
        <dbReference type="ARBA" id="ARBA00023002"/>
    </source>
</evidence>
<evidence type="ECO:0000256" key="3">
    <source>
        <dbReference type="ARBA" id="ARBA00010312"/>
    </source>
</evidence>
<dbReference type="InterPro" id="IPR006656">
    <property type="entry name" value="Mopterin_OxRdtase"/>
</dbReference>
<dbReference type="SUPFAM" id="SSF50692">
    <property type="entry name" value="ADC-like"/>
    <property type="match status" value="1"/>
</dbReference>
<protein>
    <submittedName>
        <fullName evidence="12">Formate dehydrogenase</fullName>
    </submittedName>
</protein>
<keyword evidence="6" id="KW-0479">Metal-binding</keyword>
<dbReference type="PANTHER" id="PTHR43105:SF4">
    <property type="entry name" value="PROTEIN YDEP"/>
    <property type="match status" value="1"/>
</dbReference>
<feature type="domain" description="Molybdopterin oxidoreductase" evidence="10">
    <location>
        <begin position="123"/>
        <end position="566"/>
    </location>
</feature>
<dbReference type="Pfam" id="PF01568">
    <property type="entry name" value="Molydop_binding"/>
    <property type="match status" value="1"/>
</dbReference>
<dbReference type="NCBIfam" id="TIGR01701">
    <property type="entry name" value="Fdhalpha-like"/>
    <property type="match status" value="1"/>
</dbReference>
<evidence type="ECO:0000256" key="8">
    <source>
        <dbReference type="ARBA" id="ARBA00023004"/>
    </source>
</evidence>
<organism evidence="12 13">
    <name type="scientific">Rubrobacter xylanophilus</name>
    <dbReference type="NCBI Taxonomy" id="49319"/>
    <lineage>
        <taxon>Bacteria</taxon>
        <taxon>Bacillati</taxon>
        <taxon>Actinomycetota</taxon>
        <taxon>Rubrobacteria</taxon>
        <taxon>Rubrobacterales</taxon>
        <taxon>Rubrobacteraceae</taxon>
        <taxon>Rubrobacter</taxon>
    </lineage>
</organism>
<sequence length="756" mass="84495">MAKSEKKNMEKVRKGWDPSLWAGLKPFGIGEERPNNYAEILRAAWENKDEALYAWRILSRGVCDGCALGVAGLHDWTMDGVHLCNIRLRLLRLNTMPALDTRLLYDISSLRNKKSAELKELGRLPYPMIRRRGERGFTRISWEKALDEIAGRIRSTSPDRTGYYMTSRGEPNENYYVAQKAVRAMGTNSIDNAARICHSPSTVSLKATIGAGATTCSYSDWIGTDLLVFIGSNPANNQPVTTKYMYYAKKAGTKIAVINSYREPGMERYWIPSNLESALFGTKISDRTFLVNVGGDVAFLNGTLKHMIENGWLDRDFIERHTAGFEEMKAALEQQSWEDLERLSGAGREEMREFAKMVGQAKTAVFVWSMGITQHEFGEDNVRAIINLGLTKGFVGRDNCGLMPIRGHSGVQGGAEMGAYSTAFPGGLPINPENAEKLGELYGFEVPSEPGLTTPQMIDAAHDGELDVLVSLGGNFLEVLPDPDYVREALERVPLRVHVDIVLSNQMLIDPADTVILLPAATRYEIPGGVTQTSTERRIMYSPEIPGRRIGEARPEWEIFMELAKRVRPELADRLHFGSTQEIREEIARVIPMYDGIQHLRKSGDQVQYGGPHLCANWEFKTPDGKAHFSAIELPETEVPEGMFMLTTRRGKQFNSMIHEEKDALTGAVREAVLMSQEDARELGLANGDRVVLRNDAGEFRGRVHLAPIKPRTLQVHWPEGNVLIDRRHRSAVADIPDYNALVRVERAGEREPAAV</sequence>
<feature type="domain" description="Molybdopterin dinucleotide-binding" evidence="11">
    <location>
        <begin position="645"/>
        <end position="741"/>
    </location>
</feature>
<dbReference type="InterPro" id="IPR041953">
    <property type="entry name" value="YdeP_MopB"/>
</dbReference>
<dbReference type="SUPFAM" id="SSF53706">
    <property type="entry name" value="Formate dehydrogenase/DMSO reductase, domains 1-3"/>
    <property type="match status" value="1"/>
</dbReference>
<keyword evidence="9" id="KW-0411">Iron-sulfur</keyword>
<accession>A0A510HJZ6</accession>
<dbReference type="CDD" id="cd02767">
    <property type="entry name" value="MopB_ydeP"/>
    <property type="match status" value="1"/>
</dbReference>
<dbReference type="Gene3D" id="3.40.50.740">
    <property type="match status" value="1"/>
</dbReference>
<keyword evidence="5" id="KW-0500">Molybdenum</keyword>
<dbReference type="GO" id="GO:0043546">
    <property type="term" value="F:molybdopterin cofactor binding"/>
    <property type="evidence" value="ECO:0007669"/>
    <property type="project" value="InterPro"/>
</dbReference>
<dbReference type="EMBL" id="AP019791">
    <property type="protein sequence ID" value="BBL80330.1"/>
    <property type="molecule type" value="Genomic_DNA"/>
</dbReference>
<evidence type="ECO:0000256" key="4">
    <source>
        <dbReference type="ARBA" id="ARBA00022485"/>
    </source>
</evidence>